<protein>
    <submittedName>
        <fullName evidence="1">Uncharacterized protein</fullName>
    </submittedName>
</protein>
<sequence>MRKRSQLNLPYTNALSVGFNRRSTINAAMGSSSSLLQPELSRNLSIQHPVVDLASINRTHGHVEPLKVAVILRQPNSRPKDKRWCLNSLTSKRAGGRKDLQGADNPLLTSHYEG</sequence>
<organism evidence="1 2">
    <name type="scientific">Coemansia aciculifera</name>
    <dbReference type="NCBI Taxonomy" id="417176"/>
    <lineage>
        <taxon>Eukaryota</taxon>
        <taxon>Fungi</taxon>
        <taxon>Fungi incertae sedis</taxon>
        <taxon>Zoopagomycota</taxon>
        <taxon>Kickxellomycotina</taxon>
        <taxon>Kickxellomycetes</taxon>
        <taxon>Kickxellales</taxon>
        <taxon>Kickxellaceae</taxon>
        <taxon>Coemansia</taxon>
    </lineage>
</organism>
<reference evidence="1" key="1">
    <citation type="submission" date="2022-07" db="EMBL/GenBank/DDBJ databases">
        <title>Phylogenomic reconstructions and comparative analyses of Kickxellomycotina fungi.</title>
        <authorList>
            <person name="Reynolds N.K."/>
            <person name="Stajich J.E."/>
            <person name="Barry K."/>
            <person name="Grigoriev I.V."/>
            <person name="Crous P."/>
            <person name="Smith M.E."/>
        </authorList>
    </citation>
    <scope>NUCLEOTIDE SEQUENCE</scope>
    <source>
        <strain evidence="1">CBS 190363</strain>
    </source>
</reference>
<comment type="caution">
    <text evidence="1">The sequence shown here is derived from an EMBL/GenBank/DDBJ whole genome shotgun (WGS) entry which is preliminary data.</text>
</comment>
<gene>
    <name evidence="1" type="ORF">IWW38_003692</name>
</gene>
<proteinExistence type="predicted"/>
<feature type="non-terminal residue" evidence="1">
    <location>
        <position position="114"/>
    </location>
</feature>
<evidence type="ECO:0000313" key="2">
    <source>
        <dbReference type="Proteomes" id="UP001139981"/>
    </source>
</evidence>
<accession>A0ACC1M0J0</accession>
<evidence type="ECO:0000313" key="1">
    <source>
        <dbReference type="EMBL" id="KAJ2891277.1"/>
    </source>
</evidence>
<dbReference type="Proteomes" id="UP001139981">
    <property type="component" value="Unassembled WGS sequence"/>
</dbReference>
<keyword evidence="2" id="KW-1185">Reference proteome</keyword>
<dbReference type="EMBL" id="JANBVB010001039">
    <property type="protein sequence ID" value="KAJ2891277.1"/>
    <property type="molecule type" value="Genomic_DNA"/>
</dbReference>
<name>A0ACC1M0J0_9FUNG</name>